<evidence type="ECO:0008006" key="2">
    <source>
        <dbReference type="Google" id="ProtNLM"/>
    </source>
</evidence>
<evidence type="ECO:0000313" key="1">
    <source>
        <dbReference type="EMBL" id="SVC11363.1"/>
    </source>
</evidence>
<name>A0A382JJL7_9ZZZZ</name>
<dbReference type="AlphaFoldDB" id="A0A382JJL7"/>
<protein>
    <recommendedName>
        <fullName evidence="2">Agmatinase</fullName>
    </recommendedName>
</protein>
<feature type="non-terminal residue" evidence="1">
    <location>
        <position position="1"/>
    </location>
</feature>
<gene>
    <name evidence="1" type="ORF">METZ01_LOCUS264217</name>
</gene>
<proteinExistence type="predicted"/>
<dbReference type="SUPFAM" id="SSF52768">
    <property type="entry name" value="Arginase/deacetylase"/>
    <property type="match status" value="1"/>
</dbReference>
<accession>A0A382JJL7</accession>
<reference evidence="1" key="1">
    <citation type="submission" date="2018-05" db="EMBL/GenBank/DDBJ databases">
        <authorList>
            <person name="Lanie J.A."/>
            <person name="Ng W.-L."/>
            <person name="Kazmierczak K.M."/>
            <person name="Andrzejewski T.M."/>
            <person name="Davidsen T.M."/>
            <person name="Wayne K.J."/>
            <person name="Tettelin H."/>
            <person name="Glass J.I."/>
            <person name="Rusch D."/>
            <person name="Podicherti R."/>
            <person name="Tsui H.-C.T."/>
            <person name="Winkler M.E."/>
        </authorList>
    </citation>
    <scope>NUCLEOTIDE SEQUENCE</scope>
</reference>
<dbReference type="EMBL" id="UINC01074306">
    <property type="protein sequence ID" value="SVC11363.1"/>
    <property type="molecule type" value="Genomic_DNA"/>
</dbReference>
<dbReference type="InterPro" id="IPR023696">
    <property type="entry name" value="Ureohydrolase_dom_sf"/>
</dbReference>
<organism evidence="1">
    <name type="scientific">marine metagenome</name>
    <dbReference type="NCBI Taxonomy" id="408172"/>
    <lineage>
        <taxon>unclassified sequences</taxon>
        <taxon>metagenomes</taxon>
        <taxon>ecological metagenomes</taxon>
    </lineage>
</organism>
<sequence length="44" mass="4619">IWRYQPVVAFDIVEVASGIDPTGITAANAAHILLQTLGEVAAAR</sequence>